<sequence length="70" mass="8079">MKRQDSNGIKNTSRRLGGVQANETKRHSVRDMIGWRSKFLAVFYTGFALYGIAIVWLYWSGYFELDEADG</sequence>
<evidence type="ECO:0000256" key="2">
    <source>
        <dbReference type="SAM" id="Phobius"/>
    </source>
</evidence>
<protein>
    <submittedName>
        <fullName evidence="3">Uncharacterized protein</fullName>
    </submittedName>
</protein>
<dbReference type="Proteomes" id="UP000075884">
    <property type="component" value="Unassembled WGS sequence"/>
</dbReference>
<feature type="region of interest" description="Disordered" evidence="1">
    <location>
        <begin position="1"/>
        <end position="24"/>
    </location>
</feature>
<reference evidence="3" key="2">
    <citation type="submission" date="2020-05" db="UniProtKB">
        <authorList>
            <consortium name="EnsemblMetazoa"/>
        </authorList>
    </citation>
    <scope>IDENTIFICATION</scope>
    <source>
        <strain evidence="3">WRAIR2</strain>
    </source>
</reference>
<keyword evidence="2" id="KW-0472">Membrane</keyword>
<keyword evidence="4" id="KW-1185">Reference proteome</keyword>
<accession>A0A182NGU5</accession>
<dbReference type="AlphaFoldDB" id="A0A182NGU5"/>
<feature type="transmembrane region" description="Helical" evidence="2">
    <location>
        <begin position="39"/>
        <end position="59"/>
    </location>
</feature>
<dbReference type="EnsemblMetazoa" id="ADIR006868-RA">
    <property type="protein sequence ID" value="ADIR006868-PA"/>
    <property type="gene ID" value="ADIR006868"/>
</dbReference>
<keyword evidence="2" id="KW-0812">Transmembrane</keyword>
<reference evidence="4" key="1">
    <citation type="submission" date="2013-03" db="EMBL/GenBank/DDBJ databases">
        <title>The Genome Sequence of Anopheles dirus WRAIR2.</title>
        <authorList>
            <consortium name="The Broad Institute Genomics Platform"/>
            <person name="Neafsey D.E."/>
            <person name="Walton C."/>
            <person name="Walker B."/>
            <person name="Young S.K."/>
            <person name="Zeng Q."/>
            <person name="Gargeya S."/>
            <person name="Fitzgerald M."/>
            <person name="Haas B."/>
            <person name="Abouelleil A."/>
            <person name="Allen A.W."/>
            <person name="Alvarado L."/>
            <person name="Arachchi H.M."/>
            <person name="Berlin A.M."/>
            <person name="Chapman S.B."/>
            <person name="Gainer-Dewar J."/>
            <person name="Goldberg J."/>
            <person name="Griggs A."/>
            <person name="Gujja S."/>
            <person name="Hansen M."/>
            <person name="Howarth C."/>
            <person name="Imamovic A."/>
            <person name="Ireland A."/>
            <person name="Larimer J."/>
            <person name="McCowan C."/>
            <person name="Murphy C."/>
            <person name="Pearson M."/>
            <person name="Poon T.W."/>
            <person name="Priest M."/>
            <person name="Roberts A."/>
            <person name="Saif S."/>
            <person name="Shea T."/>
            <person name="Sisk P."/>
            <person name="Sykes S."/>
            <person name="Wortman J."/>
            <person name="Nusbaum C."/>
            <person name="Birren B."/>
        </authorList>
    </citation>
    <scope>NUCLEOTIDE SEQUENCE [LARGE SCALE GENOMIC DNA]</scope>
    <source>
        <strain evidence="4">WRAIR2</strain>
    </source>
</reference>
<organism evidence="3 4">
    <name type="scientific">Anopheles dirus</name>
    <dbReference type="NCBI Taxonomy" id="7168"/>
    <lineage>
        <taxon>Eukaryota</taxon>
        <taxon>Metazoa</taxon>
        <taxon>Ecdysozoa</taxon>
        <taxon>Arthropoda</taxon>
        <taxon>Hexapoda</taxon>
        <taxon>Insecta</taxon>
        <taxon>Pterygota</taxon>
        <taxon>Neoptera</taxon>
        <taxon>Endopterygota</taxon>
        <taxon>Diptera</taxon>
        <taxon>Nematocera</taxon>
        <taxon>Culicoidea</taxon>
        <taxon>Culicidae</taxon>
        <taxon>Anophelinae</taxon>
        <taxon>Anopheles</taxon>
    </lineage>
</organism>
<evidence type="ECO:0000313" key="3">
    <source>
        <dbReference type="EnsemblMetazoa" id="ADIR006868-PA"/>
    </source>
</evidence>
<evidence type="ECO:0000313" key="4">
    <source>
        <dbReference type="Proteomes" id="UP000075884"/>
    </source>
</evidence>
<dbReference type="VEuPathDB" id="VectorBase:ADIR006868"/>
<keyword evidence="2" id="KW-1133">Transmembrane helix</keyword>
<evidence type="ECO:0000256" key="1">
    <source>
        <dbReference type="SAM" id="MobiDB-lite"/>
    </source>
</evidence>
<proteinExistence type="predicted"/>
<feature type="compositionally biased region" description="Polar residues" evidence="1">
    <location>
        <begin position="1"/>
        <end position="11"/>
    </location>
</feature>
<name>A0A182NGU5_9DIPT</name>